<organism evidence="2 3">
    <name type="scientific">Platanthera guangdongensis</name>
    <dbReference type="NCBI Taxonomy" id="2320717"/>
    <lineage>
        <taxon>Eukaryota</taxon>
        <taxon>Viridiplantae</taxon>
        <taxon>Streptophyta</taxon>
        <taxon>Embryophyta</taxon>
        <taxon>Tracheophyta</taxon>
        <taxon>Spermatophyta</taxon>
        <taxon>Magnoliopsida</taxon>
        <taxon>Liliopsida</taxon>
        <taxon>Asparagales</taxon>
        <taxon>Orchidaceae</taxon>
        <taxon>Orchidoideae</taxon>
        <taxon>Orchideae</taxon>
        <taxon>Orchidinae</taxon>
        <taxon>Platanthera</taxon>
    </lineage>
</organism>
<keyword evidence="3" id="KW-1185">Reference proteome</keyword>
<proteinExistence type="predicted"/>
<feature type="region of interest" description="Disordered" evidence="1">
    <location>
        <begin position="500"/>
        <end position="523"/>
    </location>
</feature>
<dbReference type="EMBL" id="JBBWWR010000008">
    <property type="protein sequence ID" value="KAK8962811.1"/>
    <property type="molecule type" value="Genomic_DNA"/>
</dbReference>
<reference evidence="2 3" key="1">
    <citation type="journal article" date="2022" name="Nat. Plants">
        <title>Genomes of leafy and leafless Platanthera orchids illuminate the evolution of mycoheterotrophy.</title>
        <authorList>
            <person name="Li M.H."/>
            <person name="Liu K.W."/>
            <person name="Li Z."/>
            <person name="Lu H.C."/>
            <person name="Ye Q.L."/>
            <person name="Zhang D."/>
            <person name="Wang J.Y."/>
            <person name="Li Y.F."/>
            <person name="Zhong Z.M."/>
            <person name="Liu X."/>
            <person name="Yu X."/>
            <person name="Liu D.K."/>
            <person name="Tu X.D."/>
            <person name="Liu B."/>
            <person name="Hao Y."/>
            <person name="Liao X.Y."/>
            <person name="Jiang Y.T."/>
            <person name="Sun W.H."/>
            <person name="Chen J."/>
            <person name="Chen Y.Q."/>
            <person name="Ai Y."/>
            <person name="Zhai J.W."/>
            <person name="Wu S.S."/>
            <person name="Zhou Z."/>
            <person name="Hsiao Y.Y."/>
            <person name="Wu W.L."/>
            <person name="Chen Y.Y."/>
            <person name="Lin Y.F."/>
            <person name="Hsu J.L."/>
            <person name="Li C.Y."/>
            <person name="Wang Z.W."/>
            <person name="Zhao X."/>
            <person name="Zhong W.Y."/>
            <person name="Ma X.K."/>
            <person name="Ma L."/>
            <person name="Huang J."/>
            <person name="Chen G.Z."/>
            <person name="Huang M.Z."/>
            <person name="Huang L."/>
            <person name="Peng D.H."/>
            <person name="Luo Y.B."/>
            <person name="Zou S.Q."/>
            <person name="Chen S.P."/>
            <person name="Lan S."/>
            <person name="Tsai W.C."/>
            <person name="Van de Peer Y."/>
            <person name="Liu Z.J."/>
        </authorList>
    </citation>
    <scope>NUCLEOTIDE SEQUENCE [LARGE SCALE GENOMIC DNA]</scope>
    <source>
        <strain evidence="2">Lor288</strain>
    </source>
</reference>
<evidence type="ECO:0000313" key="3">
    <source>
        <dbReference type="Proteomes" id="UP001412067"/>
    </source>
</evidence>
<evidence type="ECO:0000313" key="2">
    <source>
        <dbReference type="EMBL" id="KAK8962811.1"/>
    </source>
</evidence>
<sequence length="523" mass="60045">MPGSRYLSCRCVPNTFTANVTPLLNRLSEESIEALRDTRLLPLFRMPTIPQNIPILYVLLRLYNKDNQAFQLGKYLVKMTVNEVTLILGLPNAGIRFKFSRSPVVNKTHKILTEEIHRAADEEGSHHDEGIRLSMLVNYLLAMFFFPLKSLKVPSCVTKITCLPEFLKYNWSLAIHEFLHLQLDHLSRVSAIRNASNNIGSLEVCATVLLVWMYKHTMLQPPLVDLACPRVCRWSFTLKYNAKFCMKVHENLFIKNYVIREFRNVLDEEKVLLGEDDDDLDFETPPPRKEKQKVPTTQLSQPTSTLEYTIIPKTQKSSPEVIRVSPRKVKKAICKRAPTIHETDVKYPGRLLLTKRARESVDFVLCKFVDRSMLIFKSGNISMSRGDVDDLLGQGWVMDNHLNAYSVVIGAKRKRTPQKIRSYLYVSLNHELKALQDDVPAAFPEALPQENQAYIDRSSPTFMEETWALVPPWLIVSDIKKRLGFRQRRERKAEKFFRKGASCGRRSSGRGRGKFRISGGPHG</sequence>
<evidence type="ECO:0000256" key="1">
    <source>
        <dbReference type="SAM" id="MobiDB-lite"/>
    </source>
</evidence>
<feature type="region of interest" description="Disordered" evidence="1">
    <location>
        <begin position="277"/>
        <end position="298"/>
    </location>
</feature>
<comment type="caution">
    <text evidence="2">The sequence shown here is derived from an EMBL/GenBank/DDBJ whole genome shotgun (WGS) entry which is preliminary data.</text>
</comment>
<accession>A0ABR2MGI1</accession>
<protein>
    <recommendedName>
        <fullName evidence="4">Aminotransferase-like plant mobile domain-containing protein</fullName>
    </recommendedName>
</protein>
<name>A0ABR2MGI1_9ASPA</name>
<dbReference type="Proteomes" id="UP001412067">
    <property type="component" value="Unassembled WGS sequence"/>
</dbReference>
<evidence type="ECO:0008006" key="4">
    <source>
        <dbReference type="Google" id="ProtNLM"/>
    </source>
</evidence>
<gene>
    <name evidence="2" type="ORF">KSP40_PGU020371</name>
</gene>